<name>A0A4U5PAS9_STECR</name>
<protein>
    <submittedName>
        <fullName evidence="1">Uncharacterized protein</fullName>
    </submittedName>
</protein>
<reference evidence="1 2" key="2">
    <citation type="journal article" date="2019" name="G3 (Bethesda)">
        <title>Hybrid Assembly of the Genome of the Entomopathogenic Nematode Steinernema carpocapsae Identifies the X-Chromosome.</title>
        <authorList>
            <person name="Serra L."/>
            <person name="Macchietto M."/>
            <person name="Macias-Munoz A."/>
            <person name="McGill C.J."/>
            <person name="Rodriguez I.M."/>
            <person name="Rodriguez B."/>
            <person name="Murad R."/>
            <person name="Mortazavi A."/>
        </authorList>
    </citation>
    <scope>NUCLEOTIDE SEQUENCE [LARGE SCALE GENOMIC DNA]</scope>
    <source>
        <strain evidence="1 2">ALL</strain>
    </source>
</reference>
<dbReference type="Proteomes" id="UP000298663">
    <property type="component" value="Unassembled WGS sequence"/>
</dbReference>
<accession>A0A4U5PAS9</accession>
<gene>
    <name evidence="1" type="ORF">L596_007903</name>
</gene>
<evidence type="ECO:0000313" key="2">
    <source>
        <dbReference type="Proteomes" id="UP000298663"/>
    </source>
</evidence>
<keyword evidence="2" id="KW-1185">Reference proteome</keyword>
<dbReference type="EMBL" id="AZBU02000002">
    <property type="protein sequence ID" value="TKR93447.1"/>
    <property type="molecule type" value="Genomic_DNA"/>
</dbReference>
<proteinExistence type="predicted"/>
<comment type="caution">
    <text evidence="1">The sequence shown here is derived from an EMBL/GenBank/DDBJ whole genome shotgun (WGS) entry which is preliminary data.</text>
</comment>
<dbReference type="AlphaFoldDB" id="A0A4U5PAS9"/>
<sequence>MMRKQRRVQTCTGPDRRVWMERLGSDDGKLPTQVTSVRGRAITTLEDVLEMCIPRLSPTRSAARKRSPIRSRCEFEFPTGTPDIYHYEVAVIGKLKPGRTMDLTARTTNDVLTLERRDSCRKILGIVGERHPAVFDHILMFYDQARLLFTSKNAHRMHIACS</sequence>
<evidence type="ECO:0000313" key="1">
    <source>
        <dbReference type="EMBL" id="TKR93447.1"/>
    </source>
</evidence>
<organism evidence="1 2">
    <name type="scientific">Steinernema carpocapsae</name>
    <name type="common">Entomopathogenic nematode</name>
    <dbReference type="NCBI Taxonomy" id="34508"/>
    <lineage>
        <taxon>Eukaryota</taxon>
        <taxon>Metazoa</taxon>
        <taxon>Ecdysozoa</taxon>
        <taxon>Nematoda</taxon>
        <taxon>Chromadorea</taxon>
        <taxon>Rhabditida</taxon>
        <taxon>Tylenchina</taxon>
        <taxon>Panagrolaimomorpha</taxon>
        <taxon>Strongyloidoidea</taxon>
        <taxon>Steinernematidae</taxon>
        <taxon>Steinernema</taxon>
    </lineage>
</organism>
<reference evidence="1 2" key="1">
    <citation type="journal article" date="2015" name="Genome Biol.">
        <title>Comparative genomics of Steinernema reveals deeply conserved gene regulatory networks.</title>
        <authorList>
            <person name="Dillman A.R."/>
            <person name="Macchietto M."/>
            <person name="Porter C.F."/>
            <person name="Rogers A."/>
            <person name="Williams B."/>
            <person name="Antoshechkin I."/>
            <person name="Lee M.M."/>
            <person name="Goodwin Z."/>
            <person name="Lu X."/>
            <person name="Lewis E.E."/>
            <person name="Goodrich-Blair H."/>
            <person name="Stock S.P."/>
            <person name="Adams B.J."/>
            <person name="Sternberg P.W."/>
            <person name="Mortazavi A."/>
        </authorList>
    </citation>
    <scope>NUCLEOTIDE SEQUENCE [LARGE SCALE GENOMIC DNA]</scope>
    <source>
        <strain evidence="1 2">ALL</strain>
    </source>
</reference>